<dbReference type="GO" id="GO:0016020">
    <property type="term" value="C:membrane"/>
    <property type="evidence" value="ECO:0007669"/>
    <property type="project" value="UniProtKB-SubCell"/>
</dbReference>
<gene>
    <name evidence="7" type="ORF">CASFOL_004258</name>
</gene>
<dbReference type="AlphaFoldDB" id="A0ABD3EAQ3"/>
<evidence type="ECO:0000256" key="4">
    <source>
        <dbReference type="ARBA" id="ARBA00023136"/>
    </source>
</evidence>
<evidence type="ECO:0000313" key="7">
    <source>
        <dbReference type="EMBL" id="KAL3651256.1"/>
    </source>
</evidence>
<evidence type="ECO:0000256" key="3">
    <source>
        <dbReference type="ARBA" id="ARBA00022989"/>
    </source>
</evidence>
<dbReference type="InterPro" id="IPR044839">
    <property type="entry name" value="NDR1-like"/>
</dbReference>
<organism evidence="7 8">
    <name type="scientific">Castilleja foliolosa</name>
    <dbReference type="NCBI Taxonomy" id="1961234"/>
    <lineage>
        <taxon>Eukaryota</taxon>
        <taxon>Viridiplantae</taxon>
        <taxon>Streptophyta</taxon>
        <taxon>Embryophyta</taxon>
        <taxon>Tracheophyta</taxon>
        <taxon>Spermatophyta</taxon>
        <taxon>Magnoliopsida</taxon>
        <taxon>eudicotyledons</taxon>
        <taxon>Gunneridae</taxon>
        <taxon>Pentapetalae</taxon>
        <taxon>asterids</taxon>
        <taxon>lamiids</taxon>
        <taxon>Lamiales</taxon>
        <taxon>Orobanchaceae</taxon>
        <taxon>Pedicularideae</taxon>
        <taxon>Castillejinae</taxon>
        <taxon>Castilleja</taxon>
    </lineage>
</organism>
<proteinExistence type="predicted"/>
<dbReference type="PANTHER" id="PTHR31415:SF20">
    <property type="entry name" value="NDR1_HIN1-LIKE PROTEIN 26"/>
    <property type="match status" value="1"/>
</dbReference>
<evidence type="ECO:0000259" key="6">
    <source>
        <dbReference type="Pfam" id="PF03168"/>
    </source>
</evidence>
<protein>
    <recommendedName>
        <fullName evidence="6">Late embryogenesis abundant protein LEA-2 subgroup domain-containing protein</fullName>
    </recommendedName>
</protein>
<dbReference type="Pfam" id="PF03168">
    <property type="entry name" value="LEA_2"/>
    <property type="match status" value="1"/>
</dbReference>
<comment type="subcellular location">
    <subcellularLocation>
        <location evidence="1">Membrane</location>
        <topology evidence="1">Single-pass membrane protein</topology>
    </subcellularLocation>
</comment>
<dbReference type="PANTHER" id="PTHR31415">
    <property type="entry name" value="OS05G0367900 PROTEIN"/>
    <property type="match status" value="1"/>
</dbReference>
<feature type="transmembrane region" description="Helical" evidence="5">
    <location>
        <begin position="20"/>
        <end position="47"/>
    </location>
</feature>
<evidence type="ECO:0000256" key="5">
    <source>
        <dbReference type="SAM" id="Phobius"/>
    </source>
</evidence>
<dbReference type="InterPro" id="IPR004864">
    <property type="entry name" value="LEA_2"/>
</dbReference>
<evidence type="ECO:0000256" key="2">
    <source>
        <dbReference type="ARBA" id="ARBA00022692"/>
    </source>
</evidence>
<reference evidence="8" key="1">
    <citation type="journal article" date="2024" name="IScience">
        <title>Strigolactones Initiate the Formation of Haustorium-like Structures in Castilleja.</title>
        <authorList>
            <person name="Buerger M."/>
            <person name="Peterson D."/>
            <person name="Chory J."/>
        </authorList>
    </citation>
    <scope>NUCLEOTIDE SEQUENCE [LARGE SCALE GENOMIC DNA]</scope>
</reference>
<evidence type="ECO:0000313" key="8">
    <source>
        <dbReference type="Proteomes" id="UP001632038"/>
    </source>
</evidence>
<evidence type="ECO:0000256" key="1">
    <source>
        <dbReference type="ARBA" id="ARBA00004167"/>
    </source>
</evidence>
<keyword evidence="8" id="KW-1185">Reference proteome</keyword>
<dbReference type="EMBL" id="JAVIJP010000006">
    <property type="protein sequence ID" value="KAL3651256.1"/>
    <property type="molecule type" value="Genomic_DNA"/>
</dbReference>
<dbReference type="Proteomes" id="UP001632038">
    <property type="component" value="Unassembled WGS sequence"/>
</dbReference>
<comment type="caution">
    <text evidence="7">The sequence shown here is derived from an EMBL/GenBank/DDBJ whole genome shotgun (WGS) entry which is preliminary data.</text>
</comment>
<keyword evidence="3 5" id="KW-1133">Transmembrane helix</keyword>
<accession>A0ABD3EAQ3</accession>
<sequence>MSQATENSPNDPTKQPSDKLILLFIFLLSLIIMLILLISITLLVWLISDPVKPELSITWAHVDRLNLTRPSTLDSSMHLIIRSYNPNSFEIYYDDILVHASYQGQKITKQVEIPPYSQDDHEETYNTCAYLVGNEKIVGNQNQVESDLRAGKLKLNFEISGNLRWETLFSKSRAHMFNINCVAIMSFGTSYVEGPFNCSTTHFDQD</sequence>
<feature type="domain" description="Late embryogenesis abundant protein LEA-2 subgroup" evidence="6">
    <location>
        <begin position="81"/>
        <end position="181"/>
    </location>
</feature>
<name>A0ABD3EAQ3_9LAMI</name>
<keyword evidence="2 5" id="KW-0812">Transmembrane</keyword>
<keyword evidence="4 5" id="KW-0472">Membrane</keyword>